<evidence type="ECO:0000313" key="2">
    <source>
        <dbReference type="Proteomes" id="UP000004995"/>
    </source>
</evidence>
<sequence length="49" mass="5337">RRSTSRRYRASCYPYTTPRCSAALTSAAPCPVASPPSCSQGIFEKHEMG</sequence>
<name>A0A0Q3VB03_SETIT</name>
<evidence type="ECO:0000313" key="1">
    <source>
        <dbReference type="EnsemblPlants" id="KQL11575"/>
    </source>
</evidence>
<accession>A0A0Q3VB03</accession>
<keyword evidence="2" id="KW-1185">Reference proteome</keyword>
<organism evidence="1 2">
    <name type="scientific">Setaria italica</name>
    <name type="common">Foxtail millet</name>
    <name type="synonym">Panicum italicum</name>
    <dbReference type="NCBI Taxonomy" id="4555"/>
    <lineage>
        <taxon>Eukaryota</taxon>
        <taxon>Viridiplantae</taxon>
        <taxon>Streptophyta</taxon>
        <taxon>Embryophyta</taxon>
        <taxon>Tracheophyta</taxon>
        <taxon>Spermatophyta</taxon>
        <taxon>Magnoliopsida</taxon>
        <taxon>Liliopsida</taxon>
        <taxon>Poales</taxon>
        <taxon>Poaceae</taxon>
        <taxon>PACMAD clade</taxon>
        <taxon>Panicoideae</taxon>
        <taxon>Panicodae</taxon>
        <taxon>Paniceae</taxon>
        <taxon>Cenchrinae</taxon>
        <taxon>Setaria</taxon>
    </lineage>
</organism>
<dbReference type="EnsemblPlants" id="KQL11575">
    <property type="protein sequence ID" value="KQL11575"/>
    <property type="gene ID" value="SETIT_008846mg"/>
</dbReference>
<dbReference type="Gramene" id="KQL11575">
    <property type="protein sequence ID" value="KQL11575"/>
    <property type="gene ID" value="SETIT_008846mg"/>
</dbReference>
<protein>
    <submittedName>
        <fullName evidence="1">Uncharacterized protein</fullName>
    </submittedName>
</protein>
<dbReference type="AlphaFoldDB" id="A0A0Q3VB03"/>
<reference evidence="2" key="1">
    <citation type="journal article" date="2012" name="Nat. Biotechnol.">
        <title>Reference genome sequence of the model plant Setaria.</title>
        <authorList>
            <person name="Bennetzen J.L."/>
            <person name="Schmutz J."/>
            <person name="Wang H."/>
            <person name="Percifield R."/>
            <person name="Hawkins J."/>
            <person name="Pontaroli A.C."/>
            <person name="Estep M."/>
            <person name="Feng L."/>
            <person name="Vaughn J.N."/>
            <person name="Grimwood J."/>
            <person name="Jenkins J."/>
            <person name="Barry K."/>
            <person name="Lindquist E."/>
            <person name="Hellsten U."/>
            <person name="Deshpande S."/>
            <person name="Wang X."/>
            <person name="Wu X."/>
            <person name="Mitros T."/>
            <person name="Triplett J."/>
            <person name="Yang X."/>
            <person name="Ye C.Y."/>
            <person name="Mauro-Herrera M."/>
            <person name="Wang L."/>
            <person name="Li P."/>
            <person name="Sharma M."/>
            <person name="Sharma R."/>
            <person name="Ronald P.C."/>
            <person name="Panaud O."/>
            <person name="Kellogg E.A."/>
            <person name="Brutnell T.P."/>
            <person name="Doust A.N."/>
            <person name="Tuskan G.A."/>
            <person name="Rokhsar D."/>
            <person name="Devos K.M."/>
        </authorList>
    </citation>
    <scope>NUCLEOTIDE SEQUENCE [LARGE SCALE GENOMIC DNA]</scope>
    <source>
        <strain evidence="2">cv. Yugu1</strain>
    </source>
</reference>
<dbReference type="InParanoid" id="A0A0Q3VB03"/>
<dbReference type="EMBL" id="AGNK02002627">
    <property type="status" value="NOT_ANNOTATED_CDS"/>
    <property type="molecule type" value="Genomic_DNA"/>
</dbReference>
<proteinExistence type="predicted"/>
<reference evidence="1" key="2">
    <citation type="submission" date="2018-08" db="UniProtKB">
        <authorList>
            <consortium name="EnsemblPlants"/>
        </authorList>
    </citation>
    <scope>IDENTIFICATION</scope>
    <source>
        <strain evidence="1">Yugu1</strain>
    </source>
</reference>
<dbReference type="Proteomes" id="UP000004995">
    <property type="component" value="Unassembled WGS sequence"/>
</dbReference>